<feature type="compositionally biased region" description="Polar residues" evidence="1">
    <location>
        <begin position="232"/>
        <end position="256"/>
    </location>
</feature>
<dbReference type="GO" id="GO:0005634">
    <property type="term" value="C:nucleus"/>
    <property type="evidence" value="ECO:0007669"/>
    <property type="project" value="TreeGrafter"/>
</dbReference>
<dbReference type="AlphaFoldDB" id="A0A914P277"/>
<evidence type="ECO:0000313" key="3">
    <source>
        <dbReference type="Proteomes" id="UP000887578"/>
    </source>
</evidence>
<dbReference type="Pfam" id="PF10545">
    <property type="entry name" value="MADF_DNA_bdg"/>
    <property type="match status" value="1"/>
</dbReference>
<dbReference type="PROSITE" id="PS51029">
    <property type="entry name" value="MADF"/>
    <property type="match status" value="1"/>
</dbReference>
<feature type="compositionally biased region" description="Polar residues" evidence="1">
    <location>
        <begin position="311"/>
        <end position="328"/>
    </location>
</feature>
<dbReference type="PANTHER" id="PTHR12243">
    <property type="entry name" value="MADF DOMAIN TRANSCRIPTION FACTOR"/>
    <property type="match status" value="1"/>
</dbReference>
<dbReference type="InterPro" id="IPR006578">
    <property type="entry name" value="MADF-dom"/>
</dbReference>
<dbReference type="PANTHER" id="PTHR12243:SF60">
    <property type="entry name" value="SI:CH211-15D5.12-RELATED"/>
    <property type="match status" value="1"/>
</dbReference>
<evidence type="ECO:0000256" key="1">
    <source>
        <dbReference type="SAM" id="MobiDB-lite"/>
    </source>
</evidence>
<feature type="compositionally biased region" description="Polar residues" evidence="1">
    <location>
        <begin position="348"/>
        <end position="381"/>
    </location>
</feature>
<evidence type="ECO:0000259" key="2">
    <source>
        <dbReference type="PROSITE" id="PS51029"/>
    </source>
</evidence>
<feature type="region of interest" description="Disordered" evidence="1">
    <location>
        <begin position="1"/>
        <end position="32"/>
    </location>
</feature>
<dbReference type="Proteomes" id="UP000887578">
    <property type="component" value="Unplaced"/>
</dbReference>
<organism evidence="3 4">
    <name type="scientific">Panagrolaimus davidi</name>
    <dbReference type="NCBI Taxonomy" id="227884"/>
    <lineage>
        <taxon>Eukaryota</taxon>
        <taxon>Metazoa</taxon>
        <taxon>Ecdysozoa</taxon>
        <taxon>Nematoda</taxon>
        <taxon>Chromadorea</taxon>
        <taxon>Rhabditida</taxon>
        <taxon>Tylenchina</taxon>
        <taxon>Panagrolaimomorpha</taxon>
        <taxon>Panagrolaimoidea</taxon>
        <taxon>Panagrolaimidae</taxon>
        <taxon>Panagrolaimus</taxon>
    </lineage>
</organism>
<dbReference type="GO" id="GO:0006357">
    <property type="term" value="P:regulation of transcription by RNA polymerase II"/>
    <property type="evidence" value="ECO:0007669"/>
    <property type="project" value="TreeGrafter"/>
</dbReference>
<dbReference type="GO" id="GO:0005667">
    <property type="term" value="C:transcription regulator complex"/>
    <property type="evidence" value="ECO:0007669"/>
    <property type="project" value="TreeGrafter"/>
</dbReference>
<reference evidence="4" key="1">
    <citation type="submission" date="2022-11" db="UniProtKB">
        <authorList>
            <consortium name="WormBaseParasite"/>
        </authorList>
    </citation>
    <scope>IDENTIFICATION</scope>
</reference>
<protein>
    <submittedName>
        <fullName evidence="4">MADF domain-containing protein</fullName>
    </submittedName>
</protein>
<feature type="region of interest" description="Disordered" evidence="1">
    <location>
        <begin position="194"/>
        <end position="256"/>
    </location>
</feature>
<keyword evidence="3" id="KW-1185">Reference proteome</keyword>
<dbReference type="InterPro" id="IPR039353">
    <property type="entry name" value="TF_Adf1"/>
</dbReference>
<accession>A0A914P277</accession>
<evidence type="ECO:0000313" key="4">
    <source>
        <dbReference type="WBParaSite" id="PDA_v2.g11919.t1"/>
    </source>
</evidence>
<name>A0A914P277_9BILA</name>
<sequence>MDDDPLNASPPTDHHHHQHQEDASSTTSASARNRPMTFNELLIQEVRSHPELYDQQHRVCTDNGERNLIWESIAARIDDSVSGEFAKKRWLQMRDRYRKELKSALRSGVIPKWPYFEKLSWLDPYLKDNKPGSISSSFIGQHTFSSSTPNLLQNDEESAATGELGGELMDFTNYAANLSANTLLENIMAVSGGSFSTHHQHHHMSDIKNLSGEFSPDSAVASTSEDGDTHRLSSSQPSERPDSTETPINETTNNSSSHALLSTFNSFNNHSAAAAGLLMKLEAMNNVATAAAVSTSVEHQKLLDQKLLNAFRQSNSSSPTRGNNSRSIRNPPYLVRRGGGVKVKPQTGKKQSSSDFIVSSPRSLSESSMNEQQQGGQQTTLRKLDKESLEEFFSKEWANDEDMLFARLVVVRLKKFAAKERRGVSFYLHLKKE</sequence>
<dbReference type="SMART" id="SM00595">
    <property type="entry name" value="MADF"/>
    <property type="match status" value="1"/>
</dbReference>
<feature type="domain" description="MADF" evidence="2">
    <location>
        <begin position="41"/>
        <end position="127"/>
    </location>
</feature>
<proteinExistence type="predicted"/>
<feature type="region of interest" description="Disordered" evidence="1">
    <location>
        <begin position="311"/>
        <end position="381"/>
    </location>
</feature>
<dbReference type="WBParaSite" id="PDA_v2.g11919.t1">
    <property type="protein sequence ID" value="PDA_v2.g11919.t1"/>
    <property type="gene ID" value="PDA_v2.g11919"/>
</dbReference>